<evidence type="ECO:0000259" key="2">
    <source>
        <dbReference type="Pfam" id="PF07734"/>
    </source>
</evidence>
<organism evidence="3 4">
    <name type="scientific">Citrus sinensis</name>
    <name type="common">Sweet orange</name>
    <name type="synonym">Citrus aurantium var. sinensis</name>
    <dbReference type="NCBI Taxonomy" id="2711"/>
    <lineage>
        <taxon>Eukaryota</taxon>
        <taxon>Viridiplantae</taxon>
        <taxon>Streptophyta</taxon>
        <taxon>Embryophyta</taxon>
        <taxon>Tracheophyta</taxon>
        <taxon>Spermatophyta</taxon>
        <taxon>Magnoliopsida</taxon>
        <taxon>eudicotyledons</taxon>
        <taxon>Gunneridae</taxon>
        <taxon>Pentapetalae</taxon>
        <taxon>rosids</taxon>
        <taxon>malvids</taxon>
        <taxon>Sapindales</taxon>
        <taxon>Rutaceae</taxon>
        <taxon>Aurantioideae</taxon>
        <taxon>Citrus</taxon>
    </lineage>
</organism>
<dbReference type="NCBIfam" id="TIGR01640">
    <property type="entry name" value="F_box_assoc_1"/>
    <property type="match status" value="1"/>
</dbReference>
<dbReference type="eggNOG" id="ENOG502RQDC">
    <property type="taxonomic scope" value="Eukaryota"/>
</dbReference>
<dbReference type="SUPFAM" id="SSF81383">
    <property type="entry name" value="F-box domain"/>
    <property type="match status" value="1"/>
</dbReference>
<dbReference type="AlphaFoldDB" id="A0A067GIN2"/>
<evidence type="ECO:0000313" key="4">
    <source>
        <dbReference type="Proteomes" id="UP000027120"/>
    </source>
</evidence>
<evidence type="ECO:0000313" key="3">
    <source>
        <dbReference type="EMBL" id="KDO79514.1"/>
    </source>
</evidence>
<feature type="domain" description="F-box" evidence="1">
    <location>
        <begin position="33"/>
        <end position="63"/>
    </location>
</feature>
<dbReference type="GO" id="GO:0006355">
    <property type="term" value="P:regulation of DNA-templated transcription"/>
    <property type="evidence" value="ECO:0000318"/>
    <property type="project" value="GO_Central"/>
</dbReference>
<gene>
    <name evidence="3" type="ORF">CISIN_1g018149mg</name>
</gene>
<reference evidence="3 4" key="1">
    <citation type="submission" date="2014-04" db="EMBL/GenBank/DDBJ databases">
        <authorList>
            <consortium name="International Citrus Genome Consortium"/>
            <person name="Gmitter F."/>
            <person name="Chen C."/>
            <person name="Farmerie W."/>
            <person name="Harkins T."/>
            <person name="Desany B."/>
            <person name="Mohiuddin M."/>
            <person name="Kodira C."/>
            <person name="Borodovsky M."/>
            <person name="Lomsadze A."/>
            <person name="Burns P."/>
            <person name="Jenkins J."/>
            <person name="Prochnik S."/>
            <person name="Shu S."/>
            <person name="Chapman J."/>
            <person name="Pitluck S."/>
            <person name="Schmutz J."/>
            <person name="Rokhsar D."/>
        </authorList>
    </citation>
    <scope>NUCLEOTIDE SEQUENCE</scope>
</reference>
<dbReference type="InterPro" id="IPR055290">
    <property type="entry name" value="At3g26010-like"/>
</dbReference>
<accession>A0A067GIN2</accession>
<dbReference type="InterPro" id="IPR006527">
    <property type="entry name" value="F-box-assoc_dom_typ1"/>
</dbReference>
<feature type="domain" description="F-box associated beta-propeller type 1" evidence="2">
    <location>
        <begin position="116"/>
        <end position="243"/>
    </location>
</feature>
<dbReference type="STRING" id="2711.A0A067GIN2"/>
<dbReference type="EMBL" id="KK784878">
    <property type="protein sequence ID" value="KDO79514.1"/>
    <property type="molecule type" value="Genomic_DNA"/>
</dbReference>
<dbReference type="Pfam" id="PF00646">
    <property type="entry name" value="F-box"/>
    <property type="match status" value="1"/>
</dbReference>
<dbReference type="InterPro" id="IPR036047">
    <property type="entry name" value="F-box-like_dom_sf"/>
</dbReference>
<dbReference type="PANTHER" id="PTHR35546">
    <property type="entry name" value="F-BOX PROTEIN INTERACTION DOMAIN PROTEIN-RELATED"/>
    <property type="match status" value="1"/>
</dbReference>
<dbReference type="Gene3D" id="1.20.1280.50">
    <property type="match status" value="1"/>
</dbReference>
<dbReference type="GO" id="GO:0004842">
    <property type="term" value="F:ubiquitin-protein transferase activity"/>
    <property type="evidence" value="ECO:0000318"/>
    <property type="project" value="GO_Central"/>
</dbReference>
<proteinExistence type="predicted"/>
<dbReference type="Pfam" id="PF07734">
    <property type="entry name" value="FBA_1"/>
    <property type="match status" value="1"/>
</dbReference>
<dbReference type="EMBL" id="KK784878">
    <property type="protein sequence ID" value="KDO79515.1"/>
    <property type="molecule type" value="Genomic_DNA"/>
</dbReference>
<dbReference type="Proteomes" id="UP000027120">
    <property type="component" value="Unassembled WGS sequence"/>
</dbReference>
<name>A0A067GIN2_CITSI</name>
<sequence length="360" mass="40509">MASKINMDKGKNATVFMKSSNNKIYMELKDIIREHALQFLPAKSLLRCRGVCRDWKYLIATPFFVHNQSYSFRNLSGFFSQSSTSEPSFISLNPIAYGVPDPSLSFLPEPVDIRSSSNGLLCCQGHSGYNPYYICNPATKHWHKLPKPNNDHGSDPAVVLIFEPSILNFAAEYKLVCAFPSELDGYEFEIYSSCDKSWKTSGEIFLGNLKILPRSGVYTNGIVYWAGRNNRILAFDLSAERSQIHNGHGTLGAMDGKFCTASILRQNLSVQLLSNAYANTMQMYSNIKAWESHLFTLDRSVFAEGYPEEVSLLVNDTVILRKGKALYSYNLKTKETKHLGNESDDGKRRVVPYVNSLVDI</sequence>
<evidence type="ECO:0000259" key="1">
    <source>
        <dbReference type="Pfam" id="PF00646"/>
    </source>
</evidence>
<protein>
    <submittedName>
        <fullName evidence="3">Uncharacterized protein</fullName>
    </submittedName>
</protein>
<dbReference type="InterPro" id="IPR001810">
    <property type="entry name" value="F-box_dom"/>
</dbReference>
<dbReference type="PANTHER" id="PTHR35546:SF100">
    <property type="entry name" value="F-BOX DOMAIN-CONTAINING PROTEIN"/>
    <property type="match status" value="1"/>
</dbReference>
<dbReference type="PaxDb" id="2711-XP_006466777.1"/>
<dbReference type="GO" id="GO:0000151">
    <property type="term" value="C:ubiquitin ligase complex"/>
    <property type="evidence" value="ECO:0000318"/>
    <property type="project" value="GO_Central"/>
</dbReference>
<dbReference type="GO" id="GO:0031146">
    <property type="term" value="P:SCF-dependent proteasomal ubiquitin-dependent protein catabolic process"/>
    <property type="evidence" value="ECO:0000318"/>
    <property type="project" value="GO_Central"/>
</dbReference>
<dbReference type="InterPro" id="IPR017451">
    <property type="entry name" value="F-box-assoc_interact_dom"/>
</dbReference>
<keyword evidence="4" id="KW-1185">Reference proteome</keyword>